<accession>A0A2G9I5Q6</accession>
<name>A0A2G9I5Q6_9LAMI</name>
<dbReference type="STRING" id="429701.A0A2G9I5Q6"/>
<evidence type="ECO:0000256" key="2">
    <source>
        <dbReference type="ARBA" id="ARBA00022692"/>
    </source>
</evidence>
<keyword evidence="3" id="KW-0677">Repeat</keyword>
<organism evidence="10 11">
    <name type="scientific">Handroanthus impetiginosus</name>
    <dbReference type="NCBI Taxonomy" id="429701"/>
    <lineage>
        <taxon>Eukaryota</taxon>
        <taxon>Viridiplantae</taxon>
        <taxon>Streptophyta</taxon>
        <taxon>Embryophyta</taxon>
        <taxon>Tracheophyta</taxon>
        <taxon>Spermatophyta</taxon>
        <taxon>Magnoliopsida</taxon>
        <taxon>eudicotyledons</taxon>
        <taxon>Gunneridae</taxon>
        <taxon>Pentapetalae</taxon>
        <taxon>asterids</taxon>
        <taxon>lamiids</taxon>
        <taxon>Lamiales</taxon>
        <taxon>Bignoniaceae</taxon>
        <taxon>Crescentiina</taxon>
        <taxon>Tabebuia alliance</taxon>
        <taxon>Handroanthus</taxon>
    </lineage>
</organism>
<dbReference type="Proteomes" id="UP000231279">
    <property type="component" value="Unassembled WGS sequence"/>
</dbReference>
<dbReference type="OrthoDB" id="598775at2759"/>
<evidence type="ECO:0000259" key="9">
    <source>
        <dbReference type="Pfam" id="PF13962"/>
    </source>
</evidence>
<feature type="transmembrane region" description="Helical" evidence="7">
    <location>
        <begin position="151"/>
        <end position="168"/>
    </location>
</feature>
<keyword evidence="6 7" id="KW-0472">Membrane</keyword>
<evidence type="ECO:0000313" key="10">
    <source>
        <dbReference type="EMBL" id="PIN25098.1"/>
    </source>
</evidence>
<evidence type="ECO:0000256" key="3">
    <source>
        <dbReference type="ARBA" id="ARBA00022737"/>
    </source>
</evidence>
<keyword evidence="5" id="KW-0040">ANK repeat</keyword>
<keyword evidence="8" id="KW-0732">Signal</keyword>
<sequence>MENYKEKVNTLLLVCTLVATVTFAASSTVPEGYNSSNIDLGIATMLRNKGFHMFVFCDSIAMYSSIIAAVALIWAQLGDLTLVIVALKLAMPLLGVALSMMSMAFMAGLFLTASKLPWLSTVVLEMGITFLAMLSAILIPLCIPYTPSNRIYRYISYYPFYLVILATGS</sequence>
<feature type="transmembrane region" description="Helical" evidence="7">
    <location>
        <begin position="89"/>
        <end position="112"/>
    </location>
</feature>
<feature type="transmembrane region" description="Helical" evidence="7">
    <location>
        <begin position="118"/>
        <end position="139"/>
    </location>
</feature>
<dbReference type="PANTHER" id="PTHR24186:SF46">
    <property type="entry name" value="PROTEIN ACCELERATED CELL DEATH 6-LIKE"/>
    <property type="match status" value="1"/>
</dbReference>
<feature type="transmembrane region" description="Helical" evidence="7">
    <location>
        <begin position="50"/>
        <end position="77"/>
    </location>
</feature>
<keyword evidence="11" id="KW-1185">Reference proteome</keyword>
<dbReference type="InterPro" id="IPR026961">
    <property type="entry name" value="PGG_dom"/>
</dbReference>
<comment type="subcellular location">
    <subcellularLocation>
        <location evidence="1">Membrane</location>
        <topology evidence="1">Multi-pass membrane protein</topology>
    </subcellularLocation>
</comment>
<evidence type="ECO:0000256" key="4">
    <source>
        <dbReference type="ARBA" id="ARBA00022989"/>
    </source>
</evidence>
<comment type="caution">
    <text evidence="10">The sequence shown here is derived from an EMBL/GenBank/DDBJ whole genome shotgun (WGS) entry which is preliminary data.</text>
</comment>
<protein>
    <recommendedName>
        <fullName evidence="9">PGG domain-containing protein</fullName>
    </recommendedName>
</protein>
<proteinExistence type="predicted"/>
<dbReference type="PANTHER" id="PTHR24186">
    <property type="entry name" value="PROTEIN PHOSPHATASE 1 REGULATORY SUBUNIT"/>
    <property type="match status" value="1"/>
</dbReference>
<feature type="chain" id="PRO_5013708444" description="PGG domain-containing protein" evidence="8">
    <location>
        <begin position="27"/>
        <end position="169"/>
    </location>
</feature>
<reference evidence="11" key="1">
    <citation type="journal article" date="2018" name="Gigascience">
        <title>Genome assembly of the Pink Ipe (Handroanthus impetiginosus, Bignoniaceae), a highly valued, ecologically keystone Neotropical timber forest tree.</title>
        <authorList>
            <person name="Silva-Junior O.B."/>
            <person name="Grattapaglia D."/>
            <person name="Novaes E."/>
            <person name="Collevatti R.G."/>
        </authorList>
    </citation>
    <scope>NUCLEOTIDE SEQUENCE [LARGE SCALE GENOMIC DNA]</scope>
    <source>
        <strain evidence="11">cv. UFG-1</strain>
    </source>
</reference>
<dbReference type="AlphaFoldDB" id="A0A2G9I5Q6"/>
<evidence type="ECO:0000256" key="5">
    <source>
        <dbReference type="ARBA" id="ARBA00023043"/>
    </source>
</evidence>
<evidence type="ECO:0000256" key="8">
    <source>
        <dbReference type="SAM" id="SignalP"/>
    </source>
</evidence>
<evidence type="ECO:0000256" key="6">
    <source>
        <dbReference type="ARBA" id="ARBA00023136"/>
    </source>
</evidence>
<dbReference type="EMBL" id="NKXS01000310">
    <property type="protein sequence ID" value="PIN25098.1"/>
    <property type="molecule type" value="Genomic_DNA"/>
</dbReference>
<evidence type="ECO:0000313" key="11">
    <source>
        <dbReference type="Proteomes" id="UP000231279"/>
    </source>
</evidence>
<feature type="domain" description="PGG" evidence="9">
    <location>
        <begin position="2"/>
        <end position="111"/>
    </location>
</feature>
<keyword evidence="2 7" id="KW-0812">Transmembrane</keyword>
<dbReference type="GO" id="GO:0005886">
    <property type="term" value="C:plasma membrane"/>
    <property type="evidence" value="ECO:0007669"/>
    <property type="project" value="TreeGrafter"/>
</dbReference>
<feature type="signal peptide" evidence="8">
    <location>
        <begin position="1"/>
        <end position="26"/>
    </location>
</feature>
<evidence type="ECO:0000256" key="7">
    <source>
        <dbReference type="SAM" id="Phobius"/>
    </source>
</evidence>
<evidence type="ECO:0000256" key="1">
    <source>
        <dbReference type="ARBA" id="ARBA00004141"/>
    </source>
</evidence>
<dbReference type="Pfam" id="PF13962">
    <property type="entry name" value="PGG"/>
    <property type="match status" value="1"/>
</dbReference>
<keyword evidence="4 7" id="KW-1133">Transmembrane helix</keyword>
<gene>
    <name evidence="10" type="ORF">CDL12_02163</name>
</gene>